<protein>
    <recommendedName>
        <fullName evidence="5">F-box domain-containing protein</fullName>
    </recommendedName>
</protein>
<dbReference type="InterPro" id="IPR001810">
    <property type="entry name" value="F-box_dom"/>
</dbReference>
<dbReference type="AlphaFoldDB" id="A0A843UQ67"/>
<dbReference type="PANTHER" id="PTHR34145">
    <property type="entry name" value="OS02G0105600 PROTEIN"/>
    <property type="match status" value="1"/>
</dbReference>
<feature type="domain" description="At1g61320/AtMIF1 LRR" evidence="2">
    <location>
        <begin position="80"/>
        <end position="423"/>
    </location>
</feature>
<sequence>MGRARGAGGHDRISELPDPILGHILSLMPAKAATQTTILSRRWKHLWEYIWCSATTLDFAAEFAARQTPGDFVRNVNRYLKLHRGKKIQRFLVSFPAVDCFFPDVEKWVEFAVAKDVEELWLEFSSQGQETYFCGDFENWVCGFRVPHQLFDCLPLRVLGLSNCGLSPSPGFPGLLSLRSLSLTRVDVTTDMLHRILSECRHLERLLLRDCVHFNSLKLTSPCIKLKQLVLVDCWELFNLEISAPSLLSFHFFGEIYFENSFSDLTGLADAFICSIDRTSWQPHQNYIKLLSDVAHVEILTVCTATLACVTIWSDYLPDAVPIPLQNLRELQLVMDHMSLDYLSYIYGFFELCPSPLLEKLFVRLPENTEDSYAIVATIEQPPDVHFNRLRVIKMHSFKGTKCEMKLVRFLLEKTPALETLVLVAPPKPSAGEGIIGDGQGGRSPGLKFMEEMDMRIQQGQVLALPRVSGAVQIVVCEYLEDDTKLRATHNEQTCEWMEFFRTHVDVE</sequence>
<dbReference type="CDD" id="cd22160">
    <property type="entry name" value="F-box_AtFBL13-like"/>
    <property type="match status" value="1"/>
</dbReference>
<reference evidence="3" key="1">
    <citation type="submission" date="2017-07" db="EMBL/GenBank/DDBJ databases">
        <title>Taro Niue Genome Assembly and Annotation.</title>
        <authorList>
            <person name="Atibalentja N."/>
            <person name="Keating K."/>
            <person name="Fields C.J."/>
        </authorList>
    </citation>
    <scope>NUCLEOTIDE SEQUENCE</scope>
    <source>
        <strain evidence="3">Niue_2</strain>
        <tissue evidence="3">Leaf</tissue>
    </source>
</reference>
<dbReference type="SUPFAM" id="SSF52058">
    <property type="entry name" value="L domain-like"/>
    <property type="match status" value="1"/>
</dbReference>
<dbReference type="InterPro" id="IPR032675">
    <property type="entry name" value="LRR_dom_sf"/>
</dbReference>
<dbReference type="InterPro" id="IPR053772">
    <property type="entry name" value="At1g61320/At1g61330-like"/>
</dbReference>
<dbReference type="Pfam" id="PF23622">
    <property type="entry name" value="LRR_At1g61320_AtMIF1"/>
    <property type="match status" value="1"/>
</dbReference>
<dbReference type="OrthoDB" id="673865at2759"/>
<dbReference type="Proteomes" id="UP000652761">
    <property type="component" value="Unassembled WGS sequence"/>
</dbReference>
<dbReference type="PANTHER" id="PTHR34145:SF65">
    <property type="entry name" value="FBD DOMAIN-CONTAINING PROTEIN"/>
    <property type="match status" value="1"/>
</dbReference>
<dbReference type="InterPro" id="IPR053781">
    <property type="entry name" value="F-box_AtFBL13-like"/>
</dbReference>
<name>A0A843UQ67_COLES</name>
<dbReference type="InterPro" id="IPR036047">
    <property type="entry name" value="F-box-like_dom_sf"/>
</dbReference>
<dbReference type="Pfam" id="PF00646">
    <property type="entry name" value="F-box"/>
    <property type="match status" value="1"/>
</dbReference>
<dbReference type="Gene3D" id="3.80.10.10">
    <property type="entry name" value="Ribonuclease Inhibitor"/>
    <property type="match status" value="1"/>
</dbReference>
<proteinExistence type="predicted"/>
<evidence type="ECO:0000259" key="2">
    <source>
        <dbReference type="Pfam" id="PF23622"/>
    </source>
</evidence>
<organism evidence="3 4">
    <name type="scientific">Colocasia esculenta</name>
    <name type="common">Wild taro</name>
    <name type="synonym">Arum esculentum</name>
    <dbReference type="NCBI Taxonomy" id="4460"/>
    <lineage>
        <taxon>Eukaryota</taxon>
        <taxon>Viridiplantae</taxon>
        <taxon>Streptophyta</taxon>
        <taxon>Embryophyta</taxon>
        <taxon>Tracheophyta</taxon>
        <taxon>Spermatophyta</taxon>
        <taxon>Magnoliopsida</taxon>
        <taxon>Liliopsida</taxon>
        <taxon>Araceae</taxon>
        <taxon>Aroideae</taxon>
        <taxon>Colocasieae</taxon>
        <taxon>Colocasia</taxon>
    </lineage>
</organism>
<dbReference type="SUPFAM" id="SSF81383">
    <property type="entry name" value="F-box domain"/>
    <property type="match status" value="1"/>
</dbReference>
<evidence type="ECO:0000313" key="4">
    <source>
        <dbReference type="Proteomes" id="UP000652761"/>
    </source>
</evidence>
<evidence type="ECO:0008006" key="5">
    <source>
        <dbReference type="Google" id="ProtNLM"/>
    </source>
</evidence>
<evidence type="ECO:0000259" key="1">
    <source>
        <dbReference type="Pfam" id="PF00646"/>
    </source>
</evidence>
<dbReference type="InterPro" id="IPR055357">
    <property type="entry name" value="LRR_At1g61320_AtMIF1"/>
</dbReference>
<comment type="caution">
    <text evidence="3">The sequence shown here is derived from an EMBL/GenBank/DDBJ whole genome shotgun (WGS) entry which is preliminary data.</text>
</comment>
<evidence type="ECO:0000313" key="3">
    <source>
        <dbReference type="EMBL" id="MQL84456.1"/>
    </source>
</evidence>
<dbReference type="EMBL" id="NMUH01000763">
    <property type="protein sequence ID" value="MQL84456.1"/>
    <property type="molecule type" value="Genomic_DNA"/>
</dbReference>
<feature type="domain" description="F-box" evidence="1">
    <location>
        <begin position="13"/>
        <end position="48"/>
    </location>
</feature>
<keyword evidence="4" id="KW-1185">Reference proteome</keyword>
<accession>A0A843UQ67</accession>
<gene>
    <name evidence="3" type="ORF">Taro_016968</name>
</gene>